<accession>A0A5M3X541</accession>
<name>A0A5M3X541_9ACTN</name>
<comment type="caution">
    <text evidence="2">The sequence shown here is derived from an EMBL/GenBank/DDBJ whole genome shotgun (WGS) entry which is preliminary data.</text>
</comment>
<dbReference type="Proteomes" id="UP000331127">
    <property type="component" value="Unassembled WGS sequence"/>
</dbReference>
<dbReference type="InterPro" id="IPR044855">
    <property type="entry name" value="CoA-Trfase_III_dom3_sf"/>
</dbReference>
<dbReference type="SUPFAM" id="SSF89796">
    <property type="entry name" value="CoA-transferase family III (CaiB/BaiF)"/>
    <property type="match status" value="2"/>
</dbReference>
<dbReference type="AlphaFoldDB" id="A0A5M3X541"/>
<dbReference type="EMBL" id="BLAE01000064">
    <property type="protein sequence ID" value="GES14761.1"/>
    <property type="molecule type" value="Genomic_DNA"/>
</dbReference>
<dbReference type="PANTHER" id="PTHR48228">
    <property type="entry name" value="SUCCINYL-COA--D-CITRAMALATE COA-TRANSFERASE"/>
    <property type="match status" value="1"/>
</dbReference>
<dbReference type="GO" id="GO:0016740">
    <property type="term" value="F:transferase activity"/>
    <property type="evidence" value="ECO:0007669"/>
    <property type="project" value="UniProtKB-KW"/>
</dbReference>
<protein>
    <submittedName>
        <fullName evidence="2">CoA transferase</fullName>
    </submittedName>
</protein>
<dbReference type="InterPro" id="IPR050509">
    <property type="entry name" value="CoA-transferase_III"/>
</dbReference>
<evidence type="ECO:0000313" key="2">
    <source>
        <dbReference type="EMBL" id="GES14761.1"/>
    </source>
</evidence>
<dbReference type="RefSeq" id="WP_155359921.1">
    <property type="nucleotide sequence ID" value="NZ_BAAAHL010000007.1"/>
</dbReference>
<dbReference type="InterPro" id="IPR023606">
    <property type="entry name" value="CoA-Trfase_III_dom_1_sf"/>
</dbReference>
<keyword evidence="2" id="KW-0808">Transferase</keyword>
<proteinExistence type="predicted"/>
<dbReference type="Pfam" id="PF02515">
    <property type="entry name" value="CoA_transf_3"/>
    <property type="match status" value="2"/>
</dbReference>
<dbReference type="PANTHER" id="PTHR48228:SF5">
    <property type="entry name" value="ALPHA-METHYLACYL-COA RACEMASE"/>
    <property type="match status" value="1"/>
</dbReference>
<dbReference type="OrthoDB" id="3561197at2"/>
<dbReference type="InterPro" id="IPR003673">
    <property type="entry name" value="CoA-Trfase_fam_III"/>
</dbReference>
<dbReference type="Gene3D" id="3.40.50.10540">
    <property type="entry name" value="Crotonobetainyl-coa:carnitine coa-transferase, domain 1"/>
    <property type="match status" value="2"/>
</dbReference>
<reference evidence="2 3" key="1">
    <citation type="submission" date="2019-10" db="EMBL/GenBank/DDBJ databases">
        <title>Whole genome shotgun sequence of Acrocarpospora macrocephala NBRC 16266.</title>
        <authorList>
            <person name="Ichikawa N."/>
            <person name="Kimura A."/>
            <person name="Kitahashi Y."/>
            <person name="Komaki H."/>
            <person name="Oguchi A."/>
        </authorList>
    </citation>
    <scope>NUCLEOTIDE SEQUENCE [LARGE SCALE GENOMIC DNA]</scope>
    <source>
        <strain evidence="2 3">NBRC 16266</strain>
    </source>
</reference>
<keyword evidence="3" id="KW-1185">Reference proteome</keyword>
<feature type="region of interest" description="Disordered" evidence="1">
    <location>
        <begin position="398"/>
        <end position="417"/>
    </location>
</feature>
<gene>
    <name evidence="2" type="ORF">Amac_083580</name>
</gene>
<dbReference type="Gene3D" id="3.30.1540.10">
    <property type="entry name" value="formyl-coa transferase, domain 3"/>
    <property type="match status" value="2"/>
</dbReference>
<sequence length="761" mass="81064">MSPAHEPLDGLHVLEISVTPAAAYAGLLARQLGARVTRLDGPLLADCAPENLDGFTASIHRGKIIREPAGLLQESFDVVITDAAQHSACDRRVREFAALIASRQPDTTILVDIDTGGADGAAITASAAAGMSWAIGNPGMAPLTLPLDLPYYHVGTEAAAMALLGLLLARRSGTRGQRWSLSPTDVLTYYAGQIASNFLPYERPWARDGARASMSGGSYPAAMFECSDGWVSVMCRTDSDWVGLLEAMGNPSWSRDEKFQDPREVARLHADEADVHLKAWFATLTRDEAFALSDRHRFPMAPVLSLRDSMNLPQFEHRGFFVTGADGRREPGPPWRIRVPREAAAEGARVALESWSPSPAAPLAGLRVLDLSWAWSGPMVTAGLADLGADVIKVENRGRPDPTRVRGPAIRNGATVPGPPLEATPYYNQVNHAKKSIAVDFTTAEGAALIRDLAARVDVVVENLRPGVLGRRGLAYEDLARRNPRLVMLSMSLLGQDGPMSGLGGYAPVMSGLAGLDSMVGYSADDLVGLFNPALGDPNGADHALVSLLGALLRLEETGEGCHVDLSQTEALVALERVGVAAVEGGAELAVPGNGHRAFWPYGTWRCAGEDEWLALTARTDTERGDLAGFLGLSGEPGPAEFAAALDETCALSEGAQLEVKLAALGIPVAAVRTFEQVQSDPRARITPVPHRYLGEQLVLSVPWRLGEMRFPARSPGPLLGEHTLLVLRTVLGMTDDAIAALSRSGAIEITHESSRPADPQ</sequence>
<evidence type="ECO:0000313" key="3">
    <source>
        <dbReference type="Proteomes" id="UP000331127"/>
    </source>
</evidence>
<organism evidence="2 3">
    <name type="scientific">Acrocarpospora macrocephala</name>
    <dbReference type="NCBI Taxonomy" id="150177"/>
    <lineage>
        <taxon>Bacteria</taxon>
        <taxon>Bacillati</taxon>
        <taxon>Actinomycetota</taxon>
        <taxon>Actinomycetes</taxon>
        <taxon>Streptosporangiales</taxon>
        <taxon>Streptosporangiaceae</taxon>
        <taxon>Acrocarpospora</taxon>
    </lineage>
</organism>
<evidence type="ECO:0000256" key="1">
    <source>
        <dbReference type="SAM" id="MobiDB-lite"/>
    </source>
</evidence>